<name>A0A9D3YE52_DREPO</name>
<accession>A0A9D3YE52</accession>
<evidence type="ECO:0000256" key="1">
    <source>
        <dbReference type="SAM" id="MobiDB-lite"/>
    </source>
</evidence>
<reference evidence="2" key="1">
    <citation type="journal article" date="2019" name="bioRxiv">
        <title>The Genome of the Zebra Mussel, Dreissena polymorpha: A Resource for Invasive Species Research.</title>
        <authorList>
            <person name="McCartney M.A."/>
            <person name="Auch B."/>
            <person name="Kono T."/>
            <person name="Mallez S."/>
            <person name="Zhang Y."/>
            <person name="Obille A."/>
            <person name="Becker A."/>
            <person name="Abrahante J.E."/>
            <person name="Garbe J."/>
            <person name="Badalamenti J.P."/>
            <person name="Herman A."/>
            <person name="Mangelson H."/>
            <person name="Liachko I."/>
            <person name="Sullivan S."/>
            <person name="Sone E.D."/>
            <person name="Koren S."/>
            <person name="Silverstein K.A.T."/>
            <person name="Beckman K.B."/>
            <person name="Gohl D.M."/>
        </authorList>
    </citation>
    <scope>NUCLEOTIDE SEQUENCE</scope>
    <source>
        <strain evidence="2">Duluth1</strain>
        <tissue evidence="2">Whole animal</tissue>
    </source>
</reference>
<protein>
    <submittedName>
        <fullName evidence="2">Uncharacterized protein</fullName>
    </submittedName>
</protein>
<evidence type="ECO:0000313" key="2">
    <source>
        <dbReference type="EMBL" id="KAH3696855.1"/>
    </source>
</evidence>
<comment type="caution">
    <text evidence="2">The sequence shown here is derived from an EMBL/GenBank/DDBJ whole genome shotgun (WGS) entry which is preliminary data.</text>
</comment>
<dbReference type="Proteomes" id="UP000828390">
    <property type="component" value="Unassembled WGS sequence"/>
</dbReference>
<organism evidence="2 3">
    <name type="scientific">Dreissena polymorpha</name>
    <name type="common">Zebra mussel</name>
    <name type="synonym">Mytilus polymorpha</name>
    <dbReference type="NCBI Taxonomy" id="45954"/>
    <lineage>
        <taxon>Eukaryota</taxon>
        <taxon>Metazoa</taxon>
        <taxon>Spiralia</taxon>
        <taxon>Lophotrochozoa</taxon>
        <taxon>Mollusca</taxon>
        <taxon>Bivalvia</taxon>
        <taxon>Autobranchia</taxon>
        <taxon>Heteroconchia</taxon>
        <taxon>Euheterodonta</taxon>
        <taxon>Imparidentia</taxon>
        <taxon>Neoheterodontei</taxon>
        <taxon>Myida</taxon>
        <taxon>Dreissenoidea</taxon>
        <taxon>Dreissenidae</taxon>
        <taxon>Dreissena</taxon>
    </lineage>
</organism>
<gene>
    <name evidence="2" type="ORF">DPMN_084335</name>
</gene>
<keyword evidence="3" id="KW-1185">Reference proteome</keyword>
<evidence type="ECO:0000313" key="3">
    <source>
        <dbReference type="Proteomes" id="UP000828390"/>
    </source>
</evidence>
<dbReference type="AlphaFoldDB" id="A0A9D3YE52"/>
<dbReference type="EMBL" id="JAIWYP010000016">
    <property type="protein sequence ID" value="KAH3696855.1"/>
    <property type="molecule type" value="Genomic_DNA"/>
</dbReference>
<feature type="region of interest" description="Disordered" evidence="1">
    <location>
        <begin position="1"/>
        <end position="30"/>
    </location>
</feature>
<sequence>MLSYEGHTNTERNRSQVDIRQRRNTKDITAANVDGERYNITKEIIRHMEVRMSEHPFATNDNAFASYSSVNSIDH</sequence>
<reference evidence="2" key="2">
    <citation type="submission" date="2020-11" db="EMBL/GenBank/DDBJ databases">
        <authorList>
            <person name="McCartney M.A."/>
            <person name="Auch B."/>
            <person name="Kono T."/>
            <person name="Mallez S."/>
            <person name="Becker A."/>
            <person name="Gohl D.M."/>
            <person name="Silverstein K.A.T."/>
            <person name="Koren S."/>
            <person name="Bechman K.B."/>
            <person name="Herman A."/>
            <person name="Abrahante J.E."/>
            <person name="Garbe J."/>
        </authorList>
    </citation>
    <scope>NUCLEOTIDE SEQUENCE</scope>
    <source>
        <strain evidence="2">Duluth1</strain>
        <tissue evidence="2">Whole animal</tissue>
    </source>
</reference>
<proteinExistence type="predicted"/>
<feature type="compositionally biased region" description="Basic and acidic residues" evidence="1">
    <location>
        <begin position="8"/>
        <end position="26"/>
    </location>
</feature>